<evidence type="ECO:0000313" key="3">
    <source>
        <dbReference type="EMBL" id="OEU21331.1"/>
    </source>
</evidence>
<protein>
    <submittedName>
        <fullName evidence="3">Uncharacterized protein</fullName>
    </submittedName>
</protein>
<dbReference type="AlphaFoldDB" id="A0A1E7FT25"/>
<gene>
    <name evidence="3" type="ORF">FRACYDRAFT_234957</name>
</gene>
<accession>A0A1E7FT25</accession>
<organism evidence="3 4">
    <name type="scientific">Fragilariopsis cylindrus CCMP1102</name>
    <dbReference type="NCBI Taxonomy" id="635003"/>
    <lineage>
        <taxon>Eukaryota</taxon>
        <taxon>Sar</taxon>
        <taxon>Stramenopiles</taxon>
        <taxon>Ochrophyta</taxon>
        <taxon>Bacillariophyta</taxon>
        <taxon>Bacillariophyceae</taxon>
        <taxon>Bacillariophycidae</taxon>
        <taxon>Bacillariales</taxon>
        <taxon>Bacillariaceae</taxon>
        <taxon>Fragilariopsis</taxon>
    </lineage>
</organism>
<name>A0A1E7FT25_9STRA</name>
<keyword evidence="4" id="KW-1185">Reference proteome</keyword>
<evidence type="ECO:0000313" key="4">
    <source>
        <dbReference type="Proteomes" id="UP000095751"/>
    </source>
</evidence>
<reference evidence="3 4" key="1">
    <citation type="submission" date="2016-09" db="EMBL/GenBank/DDBJ databases">
        <title>Extensive genetic diversity and differential bi-allelic expression allows diatom success in the polar Southern Ocean.</title>
        <authorList>
            <consortium name="DOE Joint Genome Institute"/>
            <person name="Mock T."/>
            <person name="Otillar R.P."/>
            <person name="Strauss J."/>
            <person name="Dupont C."/>
            <person name="Frickenhaus S."/>
            <person name="Maumus F."/>
            <person name="Mcmullan M."/>
            <person name="Sanges R."/>
            <person name="Schmutz J."/>
            <person name="Toseland A."/>
            <person name="Valas R."/>
            <person name="Veluchamy A."/>
            <person name="Ward B.J."/>
            <person name="Allen A."/>
            <person name="Barry K."/>
            <person name="Falciatore A."/>
            <person name="Ferrante M."/>
            <person name="Fortunato A.E."/>
            <person name="Gloeckner G."/>
            <person name="Gruber A."/>
            <person name="Hipkin R."/>
            <person name="Janech M."/>
            <person name="Kroth P."/>
            <person name="Leese F."/>
            <person name="Lindquist E."/>
            <person name="Lyon B.R."/>
            <person name="Martin J."/>
            <person name="Mayer C."/>
            <person name="Parker M."/>
            <person name="Quesneville H."/>
            <person name="Raymond J."/>
            <person name="Uhlig C."/>
            <person name="Valentin K.U."/>
            <person name="Worden A.Z."/>
            <person name="Armbrust E.V."/>
            <person name="Bowler C."/>
            <person name="Green B."/>
            <person name="Moulton V."/>
            <person name="Van Oosterhout C."/>
            <person name="Grigoriev I."/>
        </authorList>
    </citation>
    <scope>NUCLEOTIDE SEQUENCE [LARGE SCALE GENOMIC DNA]</scope>
    <source>
        <strain evidence="3 4">CCMP1102</strain>
    </source>
</reference>
<dbReference type="InParanoid" id="A0A1E7FT25"/>
<feature type="region of interest" description="Disordered" evidence="1">
    <location>
        <begin position="1"/>
        <end position="25"/>
    </location>
</feature>
<dbReference type="Proteomes" id="UP000095751">
    <property type="component" value="Unassembled WGS sequence"/>
</dbReference>
<proteinExistence type="predicted"/>
<feature type="transmembrane region" description="Helical" evidence="2">
    <location>
        <begin position="199"/>
        <end position="227"/>
    </location>
</feature>
<dbReference type="EMBL" id="KV784354">
    <property type="protein sequence ID" value="OEU21331.1"/>
    <property type="molecule type" value="Genomic_DNA"/>
</dbReference>
<keyword evidence="2" id="KW-0472">Membrane</keyword>
<dbReference type="KEGG" id="fcy:FRACYDRAFT_234957"/>
<dbReference type="OrthoDB" id="47069at2759"/>
<evidence type="ECO:0000256" key="1">
    <source>
        <dbReference type="SAM" id="MobiDB-lite"/>
    </source>
</evidence>
<keyword evidence="2" id="KW-0812">Transmembrane</keyword>
<sequence>MQQTTSATKRPRGRRSGPDHGGVPLIIDRVDDTSCCDDYDDAGFAGKILPLHKQKTKTSLSSMGALSRLTCSTEDTDEDESSQFLFSEDIPLEVVIINDDYGGAVGGGTKIPSSSFDQEEMDRRLKMYETVISSYKHKLKSSENLNHNLEKFLKQTQGYAEDLLSERQELVTVIEGIEKEDNQKVDQELMIKVMLCSGLLFNLFGGSHLFLIGAVVLQLIVSIVNIAI</sequence>
<evidence type="ECO:0000256" key="2">
    <source>
        <dbReference type="SAM" id="Phobius"/>
    </source>
</evidence>
<keyword evidence="2" id="KW-1133">Transmembrane helix</keyword>